<dbReference type="Proteomes" id="UP001501510">
    <property type="component" value="Unassembled WGS sequence"/>
</dbReference>
<name>A0ABN1JA99_9CLOT</name>
<accession>A0ABN1JA99</accession>
<dbReference type="RefSeq" id="WP_343758508.1">
    <property type="nucleotide sequence ID" value="NZ_BAAACG010000003.1"/>
</dbReference>
<keyword evidence="3" id="KW-1185">Reference proteome</keyword>
<gene>
    <name evidence="2" type="ORF">GCM10008906_04970</name>
</gene>
<protein>
    <submittedName>
        <fullName evidence="2">DUF6338 family protein</fullName>
    </submittedName>
</protein>
<feature type="transmembrane region" description="Helical" evidence="1">
    <location>
        <begin position="6"/>
        <end position="28"/>
    </location>
</feature>
<feature type="transmembrane region" description="Helical" evidence="1">
    <location>
        <begin position="40"/>
        <end position="59"/>
    </location>
</feature>
<comment type="caution">
    <text evidence="2">The sequence shown here is derived from an EMBL/GenBank/DDBJ whole genome shotgun (WGS) entry which is preliminary data.</text>
</comment>
<evidence type="ECO:0000313" key="2">
    <source>
        <dbReference type="EMBL" id="GAA0733734.1"/>
    </source>
</evidence>
<reference evidence="2 3" key="1">
    <citation type="journal article" date="2019" name="Int. J. Syst. Evol. Microbiol.">
        <title>The Global Catalogue of Microorganisms (GCM) 10K type strain sequencing project: providing services to taxonomists for standard genome sequencing and annotation.</title>
        <authorList>
            <consortium name="The Broad Institute Genomics Platform"/>
            <consortium name="The Broad Institute Genome Sequencing Center for Infectious Disease"/>
            <person name="Wu L."/>
            <person name="Ma J."/>
        </authorList>
    </citation>
    <scope>NUCLEOTIDE SEQUENCE [LARGE SCALE GENOMIC DNA]</scope>
    <source>
        <strain evidence="2 3">JCM 1407</strain>
    </source>
</reference>
<organism evidence="2 3">
    <name type="scientific">Clostridium oceanicum</name>
    <dbReference type="NCBI Taxonomy" id="1543"/>
    <lineage>
        <taxon>Bacteria</taxon>
        <taxon>Bacillati</taxon>
        <taxon>Bacillota</taxon>
        <taxon>Clostridia</taxon>
        <taxon>Eubacteriales</taxon>
        <taxon>Clostridiaceae</taxon>
        <taxon>Clostridium</taxon>
    </lineage>
</organism>
<keyword evidence="1" id="KW-0812">Transmembrane</keyword>
<dbReference type="InterPro" id="IPR045919">
    <property type="entry name" value="DUF6338"/>
</dbReference>
<keyword evidence="1" id="KW-0472">Membrane</keyword>
<sequence length="201" mass="23674">MDIFNLDKMILFIILFIPGFISVKVWKLMVACENTKFKDYIFETVAYSCINFGVMFFFIRKAANPNFQKNYPSLFYIIVLFTLVIMPIIWPLIFKKILGLEFFQGRIIQPIPKAWDYFFSKGECCYVLIHLKNSQLIGGLYGGNSFVSAFPYKQDIYLEEVWKIDENGNFLNKIEYTKGVIIDKDSFNYIEIFKPVNNEEE</sequence>
<feature type="transmembrane region" description="Helical" evidence="1">
    <location>
        <begin position="74"/>
        <end position="94"/>
    </location>
</feature>
<evidence type="ECO:0000256" key="1">
    <source>
        <dbReference type="SAM" id="Phobius"/>
    </source>
</evidence>
<evidence type="ECO:0000313" key="3">
    <source>
        <dbReference type="Proteomes" id="UP001501510"/>
    </source>
</evidence>
<keyword evidence="1" id="KW-1133">Transmembrane helix</keyword>
<dbReference type="EMBL" id="BAAACG010000003">
    <property type="protein sequence ID" value="GAA0733734.1"/>
    <property type="molecule type" value="Genomic_DNA"/>
</dbReference>
<proteinExistence type="predicted"/>
<dbReference type="Pfam" id="PF19865">
    <property type="entry name" value="DUF6338"/>
    <property type="match status" value="1"/>
</dbReference>